<comment type="subcellular location">
    <subcellularLocation>
        <location evidence="1">Membrane</location>
        <topology evidence="1">Multi-pass membrane protein</topology>
    </subcellularLocation>
</comment>
<evidence type="ECO:0000256" key="2">
    <source>
        <dbReference type="ARBA" id="ARBA00005814"/>
    </source>
</evidence>
<keyword evidence="3" id="KW-0813">Transport</keyword>
<dbReference type="SUPFAM" id="SSF52540">
    <property type="entry name" value="P-loop containing nucleoside triphosphate hydrolases"/>
    <property type="match status" value="1"/>
</dbReference>
<dbReference type="GO" id="GO:0016020">
    <property type="term" value="C:membrane"/>
    <property type="evidence" value="ECO:0007669"/>
    <property type="project" value="UniProtKB-SubCell"/>
</dbReference>
<evidence type="ECO:0000256" key="1">
    <source>
        <dbReference type="ARBA" id="ARBA00004141"/>
    </source>
</evidence>
<dbReference type="VEuPathDB" id="VectorBase:LDEU014279"/>
<feature type="non-terminal residue" evidence="8">
    <location>
        <position position="119"/>
    </location>
</feature>
<evidence type="ECO:0000256" key="4">
    <source>
        <dbReference type="ARBA" id="ARBA00022692"/>
    </source>
</evidence>
<dbReference type="EMBL" id="NCKV01054403">
    <property type="protein sequence ID" value="RWS03754.1"/>
    <property type="molecule type" value="Genomic_DNA"/>
</dbReference>
<dbReference type="InterPro" id="IPR003439">
    <property type="entry name" value="ABC_transporter-like_ATP-bd"/>
</dbReference>
<reference evidence="8 9" key="1">
    <citation type="journal article" date="2018" name="Gigascience">
        <title>Genomes of trombidid mites reveal novel predicted allergens and laterally-transferred genes associated with secondary metabolism.</title>
        <authorList>
            <person name="Dong X."/>
            <person name="Chaisiri K."/>
            <person name="Xia D."/>
            <person name="Armstrong S.D."/>
            <person name="Fang Y."/>
            <person name="Donnelly M.J."/>
            <person name="Kadowaki T."/>
            <person name="McGarry J.W."/>
            <person name="Darby A.C."/>
            <person name="Makepeace B.L."/>
        </authorList>
    </citation>
    <scope>NUCLEOTIDE SEQUENCE [LARGE SCALE GENOMIC DNA]</scope>
    <source>
        <strain evidence="8">UoL-UT</strain>
    </source>
</reference>
<dbReference type="InterPro" id="IPR027417">
    <property type="entry name" value="P-loop_NTPase"/>
</dbReference>
<evidence type="ECO:0000313" key="8">
    <source>
        <dbReference type="EMBL" id="RWS03754.1"/>
    </source>
</evidence>
<dbReference type="PANTHER" id="PTHR48041:SF139">
    <property type="entry name" value="PROTEIN SCARLET"/>
    <property type="match status" value="1"/>
</dbReference>
<feature type="non-terminal residue" evidence="8">
    <location>
        <position position="1"/>
    </location>
</feature>
<dbReference type="GO" id="GO:0005524">
    <property type="term" value="F:ATP binding"/>
    <property type="evidence" value="ECO:0007669"/>
    <property type="project" value="InterPro"/>
</dbReference>
<dbReference type="STRING" id="299467.A0A443QL51"/>
<dbReference type="OrthoDB" id="10042850at2759"/>
<dbReference type="Pfam" id="PF00005">
    <property type="entry name" value="ABC_tran"/>
    <property type="match status" value="1"/>
</dbReference>
<evidence type="ECO:0000313" key="9">
    <source>
        <dbReference type="Proteomes" id="UP000288716"/>
    </source>
</evidence>
<protein>
    <submittedName>
        <fullName evidence="8">ABC transporter G family member 6-like protein</fullName>
    </submittedName>
</protein>
<evidence type="ECO:0000259" key="7">
    <source>
        <dbReference type="Pfam" id="PF00005"/>
    </source>
</evidence>
<dbReference type="GO" id="GO:0016887">
    <property type="term" value="F:ATP hydrolysis activity"/>
    <property type="evidence" value="ECO:0007669"/>
    <property type="project" value="InterPro"/>
</dbReference>
<proteinExistence type="inferred from homology"/>
<dbReference type="InterPro" id="IPR050352">
    <property type="entry name" value="ABCG_transporters"/>
</dbReference>
<keyword evidence="5" id="KW-1133">Transmembrane helix</keyword>
<evidence type="ECO:0000256" key="5">
    <source>
        <dbReference type="ARBA" id="ARBA00022989"/>
    </source>
</evidence>
<comment type="similarity">
    <text evidence="2">Belongs to the ABC transporter superfamily. ABCG family. Eye pigment precursor importer (TC 3.A.1.204) subfamily.</text>
</comment>
<evidence type="ECO:0000256" key="3">
    <source>
        <dbReference type="ARBA" id="ARBA00022448"/>
    </source>
</evidence>
<keyword evidence="4" id="KW-0812">Transmembrane</keyword>
<dbReference type="Proteomes" id="UP000288716">
    <property type="component" value="Unassembled WGS sequence"/>
</dbReference>
<accession>A0A443QL51</accession>
<dbReference type="PANTHER" id="PTHR48041">
    <property type="entry name" value="ABC TRANSPORTER G FAMILY MEMBER 28"/>
    <property type="match status" value="1"/>
</dbReference>
<feature type="domain" description="ABC transporter" evidence="7">
    <location>
        <begin position="84"/>
        <end position="117"/>
    </location>
</feature>
<organism evidence="8 9">
    <name type="scientific">Leptotrombidium deliense</name>
    <dbReference type="NCBI Taxonomy" id="299467"/>
    <lineage>
        <taxon>Eukaryota</taxon>
        <taxon>Metazoa</taxon>
        <taxon>Ecdysozoa</taxon>
        <taxon>Arthropoda</taxon>
        <taxon>Chelicerata</taxon>
        <taxon>Arachnida</taxon>
        <taxon>Acari</taxon>
        <taxon>Acariformes</taxon>
        <taxon>Trombidiformes</taxon>
        <taxon>Prostigmata</taxon>
        <taxon>Anystina</taxon>
        <taxon>Parasitengona</taxon>
        <taxon>Trombiculoidea</taxon>
        <taxon>Trombiculidae</taxon>
        <taxon>Leptotrombidium</taxon>
    </lineage>
</organism>
<comment type="caution">
    <text evidence="8">The sequence shown here is derived from an EMBL/GenBank/DDBJ whole genome shotgun (WGS) entry which is preliminary data.</text>
</comment>
<keyword evidence="9" id="KW-1185">Reference proteome</keyword>
<gene>
    <name evidence="8" type="ORF">B4U80_12626</name>
</gene>
<dbReference type="Gene3D" id="3.40.50.300">
    <property type="entry name" value="P-loop containing nucleotide triphosphate hydrolases"/>
    <property type="match status" value="1"/>
</dbReference>
<dbReference type="GO" id="GO:0042626">
    <property type="term" value="F:ATPase-coupled transmembrane transporter activity"/>
    <property type="evidence" value="ECO:0007669"/>
    <property type="project" value="TreeGrafter"/>
</dbReference>
<dbReference type="AlphaFoldDB" id="A0A443QL51"/>
<keyword evidence="6" id="KW-0472">Membrane</keyword>
<name>A0A443QL51_9ACAR</name>
<evidence type="ECO:0000256" key="6">
    <source>
        <dbReference type="ARBA" id="ARBA00023136"/>
    </source>
</evidence>
<sequence length="119" mass="13434">KAWRKKYSINTMMPLNEVTNNILMNNGLTNFEKDEKEELMSVAHNVRITLSWKNLSYNVNKLNCIPNLKQRKGWATLDEKIILHPQSGQLSNGCLMAVIGKSGSGKSTLIESLTGRRSE</sequence>